<proteinExistence type="evidence at transcript level"/>
<evidence type="ECO:0000313" key="1">
    <source>
        <dbReference type="EMBL" id="ADE75926.1"/>
    </source>
</evidence>
<organism evidence="1">
    <name type="scientific">Picea sitchensis</name>
    <name type="common">Sitka spruce</name>
    <name type="synonym">Pinus sitchensis</name>
    <dbReference type="NCBI Taxonomy" id="3332"/>
    <lineage>
        <taxon>Eukaryota</taxon>
        <taxon>Viridiplantae</taxon>
        <taxon>Streptophyta</taxon>
        <taxon>Embryophyta</taxon>
        <taxon>Tracheophyta</taxon>
        <taxon>Spermatophyta</taxon>
        <taxon>Pinopsida</taxon>
        <taxon>Pinidae</taxon>
        <taxon>Conifers I</taxon>
        <taxon>Pinales</taxon>
        <taxon>Pinaceae</taxon>
        <taxon>Picea</taxon>
    </lineage>
</organism>
<name>D5A8Q7_PICSI</name>
<accession>D5A8Q7</accession>
<protein>
    <submittedName>
        <fullName evidence="1">Uncharacterized protein</fullName>
    </submittedName>
</protein>
<reference evidence="1" key="1">
    <citation type="submission" date="2010-04" db="EMBL/GenBank/DDBJ databases">
        <authorList>
            <person name="Reid K.E."/>
            <person name="Liao N."/>
            <person name="Chan S."/>
            <person name="Docking R."/>
            <person name="Taylor G."/>
            <person name="Moore R."/>
            <person name="Mayo M."/>
            <person name="Munro S."/>
            <person name="King J."/>
            <person name="Yanchuk A."/>
            <person name="Holt R."/>
            <person name="Jones S."/>
            <person name="Marra M."/>
            <person name="Ritland C.E."/>
            <person name="Ritland K."/>
            <person name="Bohlmann J."/>
        </authorList>
    </citation>
    <scope>NUCLEOTIDE SEQUENCE</scope>
    <source>
        <tissue evidence="1">Buds collected with no treatment. Collection October 2007</tissue>
    </source>
</reference>
<dbReference type="AlphaFoldDB" id="D5A8Q7"/>
<dbReference type="EMBL" id="BT122554">
    <property type="protein sequence ID" value="ADE75926.1"/>
    <property type="molecule type" value="mRNA"/>
</dbReference>
<sequence>MPAIRHSDKIAKSANANVCKVFFGNSVSSHTDILFKLCNIKGLLGLSRVRILHFLLSYSLGRFSDICFLA</sequence>